<evidence type="ECO:0000259" key="3">
    <source>
        <dbReference type="PROSITE" id="PS50102"/>
    </source>
</evidence>
<dbReference type="PANTHER" id="PTHR21245">
    <property type="entry name" value="HETEROGENEOUS NUCLEAR RIBONUCLEOPROTEIN"/>
    <property type="match status" value="1"/>
</dbReference>
<dbReference type="SUPFAM" id="SSF54928">
    <property type="entry name" value="RNA-binding domain, RBD"/>
    <property type="match status" value="1"/>
</dbReference>
<accession>A0A3Q3WX06</accession>
<dbReference type="SUPFAM" id="SSF54768">
    <property type="entry name" value="dsRNA-binding domain-like"/>
    <property type="match status" value="1"/>
</dbReference>
<dbReference type="PROSITE" id="PS50102">
    <property type="entry name" value="RRM"/>
    <property type="match status" value="1"/>
</dbReference>
<dbReference type="Ensembl" id="ENSMMOT00000023412.1">
    <property type="protein sequence ID" value="ENSMMOP00000023028.1"/>
    <property type="gene ID" value="ENSMMOG00000017519.1"/>
</dbReference>
<evidence type="ECO:0000313" key="5">
    <source>
        <dbReference type="Proteomes" id="UP000261620"/>
    </source>
</evidence>
<evidence type="ECO:0000256" key="2">
    <source>
        <dbReference type="PROSITE-ProRule" id="PRU00176"/>
    </source>
</evidence>
<sequence>MIQIPQVLRGSAIGRNSRNILDLERLQDLETWMKTNKIKLTQVNGQRKYGGPPEGWKGPPPGAHCEVFISQIPRDTYEDRLIPLFSCVGPLWEFRLMMNFSGQNRGFAYAKFGSPAVATSAISLLHGHLLEPGFRLSVCLSTEKRHLCMSDLPVTTKRRDLLQVLRVLTDGVEELSLMKMPGIDGVFAIIAFSCHRAASMAKRMLVEAIKKKFGYTVSVDWRSVFKPYPDVRLPLQYPSKGPLQPTLKLPCHINSPQRSALPLYIPSGFCRAVGGPTASQLHAAFPNTSSPSQGHLIPKAFASPMMVLRKICQSAGFGYPFCELYFNRAGPDGFLYFTYKMCIPGIISEFEGMITILPGPTANTTLEEARQVAAQQVLKKVYQTQLIH</sequence>
<feature type="domain" description="RRM" evidence="3">
    <location>
        <begin position="65"/>
        <end position="143"/>
    </location>
</feature>
<dbReference type="Gene3D" id="3.30.70.330">
    <property type="match status" value="1"/>
</dbReference>
<dbReference type="Proteomes" id="UP000261620">
    <property type="component" value="Unplaced"/>
</dbReference>
<reference evidence="4" key="1">
    <citation type="submission" date="2025-08" db="UniProtKB">
        <authorList>
            <consortium name="Ensembl"/>
        </authorList>
    </citation>
    <scope>IDENTIFICATION</scope>
</reference>
<dbReference type="SMART" id="SM00360">
    <property type="entry name" value="RRM"/>
    <property type="match status" value="1"/>
</dbReference>
<dbReference type="Pfam" id="PF14709">
    <property type="entry name" value="DND1_DSRM"/>
    <property type="match status" value="1"/>
</dbReference>
<protein>
    <recommendedName>
        <fullName evidence="3">RRM domain-containing protein</fullName>
    </recommendedName>
</protein>
<evidence type="ECO:0000256" key="1">
    <source>
        <dbReference type="ARBA" id="ARBA00022884"/>
    </source>
</evidence>
<dbReference type="AlphaFoldDB" id="A0A3Q3WX06"/>
<evidence type="ECO:0000313" key="4">
    <source>
        <dbReference type="Ensembl" id="ENSMMOP00000023028.1"/>
    </source>
</evidence>
<dbReference type="InterPro" id="IPR012677">
    <property type="entry name" value="Nucleotide-bd_a/b_plait_sf"/>
</dbReference>
<name>A0A3Q3WX06_MOLML</name>
<proteinExistence type="predicted"/>
<dbReference type="GO" id="GO:0003723">
    <property type="term" value="F:RNA binding"/>
    <property type="evidence" value="ECO:0007669"/>
    <property type="project" value="UniProtKB-UniRule"/>
</dbReference>
<reference evidence="4" key="2">
    <citation type="submission" date="2025-09" db="UniProtKB">
        <authorList>
            <consortium name="Ensembl"/>
        </authorList>
    </citation>
    <scope>IDENTIFICATION</scope>
</reference>
<dbReference type="STRING" id="94237.ENSMMOP00000023028"/>
<organism evidence="4 5">
    <name type="scientific">Mola mola</name>
    <name type="common">Ocean sunfish</name>
    <name type="synonym">Tetraodon mola</name>
    <dbReference type="NCBI Taxonomy" id="94237"/>
    <lineage>
        <taxon>Eukaryota</taxon>
        <taxon>Metazoa</taxon>
        <taxon>Chordata</taxon>
        <taxon>Craniata</taxon>
        <taxon>Vertebrata</taxon>
        <taxon>Euteleostomi</taxon>
        <taxon>Actinopterygii</taxon>
        <taxon>Neopterygii</taxon>
        <taxon>Teleostei</taxon>
        <taxon>Neoteleostei</taxon>
        <taxon>Acanthomorphata</taxon>
        <taxon>Eupercaria</taxon>
        <taxon>Tetraodontiformes</taxon>
        <taxon>Molidae</taxon>
        <taxon>Mola</taxon>
    </lineage>
</organism>
<dbReference type="InterPro" id="IPR000504">
    <property type="entry name" value="RRM_dom"/>
</dbReference>
<dbReference type="InterPro" id="IPR035979">
    <property type="entry name" value="RBD_domain_sf"/>
</dbReference>
<dbReference type="Pfam" id="PF00076">
    <property type="entry name" value="RRM_1"/>
    <property type="match status" value="1"/>
</dbReference>
<keyword evidence="1 2" id="KW-0694">RNA-binding</keyword>
<keyword evidence="5" id="KW-1185">Reference proteome</keyword>